<dbReference type="OrthoDB" id="5091764at2759"/>
<proteinExistence type="predicted"/>
<dbReference type="Proteomes" id="UP000006753">
    <property type="component" value="Unassembled WGS sequence"/>
</dbReference>
<organism evidence="2 3">
    <name type="scientific">Marssonina brunnea f. sp. multigermtubi (strain MB_m1)</name>
    <name type="common">Marssonina leaf spot fungus</name>
    <dbReference type="NCBI Taxonomy" id="1072389"/>
    <lineage>
        <taxon>Eukaryota</taxon>
        <taxon>Fungi</taxon>
        <taxon>Dikarya</taxon>
        <taxon>Ascomycota</taxon>
        <taxon>Pezizomycotina</taxon>
        <taxon>Leotiomycetes</taxon>
        <taxon>Helotiales</taxon>
        <taxon>Drepanopezizaceae</taxon>
        <taxon>Drepanopeziza</taxon>
    </lineage>
</organism>
<feature type="signal peptide" evidence="1">
    <location>
        <begin position="1"/>
        <end position="19"/>
    </location>
</feature>
<gene>
    <name evidence="2" type="ORF">MBM_07107</name>
</gene>
<dbReference type="RefSeq" id="XP_007294996.1">
    <property type="nucleotide sequence ID" value="XM_007294934.1"/>
</dbReference>
<dbReference type="AlphaFoldDB" id="K1WPJ5"/>
<dbReference type="KEGG" id="mbe:MBM_07107"/>
<accession>K1WPJ5</accession>
<dbReference type="OMA" id="INSIECR"/>
<dbReference type="EMBL" id="JH921444">
    <property type="protein sequence ID" value="EKD14896.1"/>
    <property type="molecule type" value="Genomic_DNA"/>
</dbReference>
<evidence type="ECO:0000313" key="3">
    <source>
        <dbReference type="Proteomes" id="UP000006753"/>
    </source>
</evidence>
<feature type="chain" id="PRO_5003853061" evidence="1">
    <location>
        <begin position="20"/>
        <end position="131"/>
    </location>
</feature>
<evidence type="ECO:0000313" key="2">
    <source>
        <dbReference type="EMBL" id="EKD14896.1"/>
    </source>
</evidence>
<dbReference type="InParanoid" id="K1WPJ5"/>
<reference evidence="2 3" key="1">
    <citation type="journal article" date="2012" name="BMC Genomics">
        <title>Sequencing the genome of Marssonina brunnea reveals fungus-poplar co-evolution.</title>
        <authorList>
            <person name="Zhu S."/>
            <person name="Cao Y.-Z."/>
            <person name="Jiang C."/>
            <person name="Tan B.-Y."/>
            <person name="Wang Z."/>
            <person name="Feng S."/>
            <person name="Zhang L."/>
            <person name="Su X.-H."/>
            <person name="Brejova B."/>
            <person name="Vinar T."/>
            <person name="Xu M."/>
            <person name="Wang M.-X."/>
            <person name="Zhang S.-G."/>
            <person name="Huang M.-R."/>
            <person name="Wu R."/>
            <person name="Zhou Y."/>
        </authorList>
    </citation>
    <scope>NUCLEOTIDE SEQUENCE [LARGE SCALE GENOMIC DNA]</scope>
    <source>
        <strain evidence="2 3">MB_m1</strain>
    </source>
</reference>
<name>K1WPJ5_MARBU</name>
<dbReference type="HOGENOM" id="CLU_1928070_0_0_1"/>
<evidence type="ECO:0000256" key="1">
    <source>
        <dbReference type="SAM" id="SignalP"/>
    </source>
</evidence>
<keyword evidence="3" id="KW-1185">Reference proteome</keyword>
<dbReference type="GeneID" id="18763042"/>
<keyword evidence="1" id="KW-0732">Signal</keyword>
<sequence length="131" mass="13806">MRPMTFLTYMLPITGLTLAAPRRRDTYYGVSLELQTSSGTDPNHVFGPAPVELNKLTALGGAGGVSVSRILVDANVHPNIPDINQVECRGYKDAAGITPGTAPFRVASPAEVSTNLATVSSVLCYVVTDAE</sequence>
<protein>
    <submittedName>
        <fullName evidence="2">Uncharacterized protein</fullName>
    </submittedName>
</protein>